<protein>
    <submittedName>
        <fullName evidence="2">Uncharacterized protein</fullName>
    </submittedName>
</protein>
<name>F2L585_THEU7</name>
<keyword evidence="1" id="KW-1133">Transmembrane helix</keyword>
<reference evidence="2 3" key="1">
    <citation type="journal article" date="2011" name="J. Bacteriol.">
        <title>Complete genome sequence of the thermoacidophilic crenarchaeon Thermoproteus uzoniensis 768-20.</title>
        <authorList>
            <person name="Mardanov A.V."/>
            <person name="Gumerov V.M."/>
            <person name="Beletsky A.V."/>
            <person name="Prokofeva M.I."/>
            <person name="Bonch-Osmolovskaya E.A."/>
            <person name="Ravin N.V."/>
            <person name="Skryabin K.G."/>
        </authorList>
    </citation>
    <scope>NUCLEOTIDE SEQUENCE [LARGE SCALE GENOMIC DNA]</scope>
    <source>
        <strain evidence="2 3">768-20</strain>
    </source>
</reference>
<sequence length="115" mass="13083">MNITIDLIFFIFIFSIGLYVIYKIEYDIKILRILKAYPVVARVKGEGLVDFSNLSVMLRDYDIEYSVEGPVDVERVGEGVYKIRARSGGRVVFRIVAYGNFDEYAVEKSVEVLGG</sequence>
<evidence type="ECO:0000256" key="1">
    <source>
        <dbReference type="SAM" id="Phobius"/>
    </source>
</evidence>
<proteinExistence type="predicted"/>
<feature type="transmembrane region" description="Helical" evidence="1">
    <location>
        <begin position="6"/>
        <end position="22"/>
    </location>
</feature>
<dbReference type="Proteomes" id="UP000008138">
    <property type="component" value="Chromosome"/>
</dbReference>
<gene>
    <name evidence="2" type="ordered locus">TUZN_2052</name>
</gene>
<dbReference type="eggNOG" id="arCOG05525">
    <property type="taxonomic scope" value="Archaea"/>
</dbReference>
<dbReference type="AlphaFoldDB" id="F2L585"/>
<dbReference type="KEGG" id="tuz:TUZN_2052"/>
<keyword evidence="3" id="KW-1185">Reference proteome</keyword>
<evidence type="ECO:0000313" key="2">
    <source>
        <dbReference type="EMBL" id="AEA13510.1"/>
    </source>
</evidence>
<accession>F2L585</accession>
<evidence type="ECO:0000313" key="3">
    <source>
        <dbReference type="Proteomes" id="UP000008138"/>
    </source>
</evidence>
<organism evidence="2 3">
    <name type="scientific">Thermoproteus uzoniensis (strain 768-20)</name>
    <dbReference type="NCBI Taxonomy" id="999630"/>
    <lineage>
        <taxon>Archaea</taxon>
        <taxon>Thermoproteota</taxon>
        <taxon>Thermoprotei</taxon>
        <taxon>Thermoproteales</taxon>
        <taxon>Thermoproteaceae</taxon>
        <taxon>Thermoproteus</taxon>
    </lineage>
</organism>
<keyword evidence="1" id="KW-0472">Membrane</keyword>
<reference key="2">
    <citation type="submission" date="2011-03" db="EMBL/GenBank/DDBJ databases">
        <title>Complete genome sequence of the thermoacidophilic crenarchaeon Thermoproteus uzoniensis 768-20.</title>
        <authorList>
            <person name="Mardanov A.V."/>
            <person name="Gumerov V.M."/>
            <person name="Beletsky A.V."/>
            <person name="Prokofeva M.I."/>
            <person name="Bonch-Osmolovskaya E.A."/>
            <person name="Ravin N.V."/>
            <person name="Skryabin K.G."/>
        </authorList>
    </citation>
    <scope>NUCLEOTIDE SEQUENCE</scope>
    <source>
        <strain>768-20</strain>
    </source>
</reference>
<dbReference type="HOGENOM" id="CLU_2103648_0_0_2"/>
<dbReference type="STRING" id="999630.TUZN_2052"/>
<keyword evidence="1" id="KW-0812">Transmembrane</keyword>
<dbReference type="OrthoDB" id="26919at2157"/>
<dbReference type="EMBL" id="CP002590">
    <property type="protein sequence ID" value="AEA13510.1"/>
    <property type="molecule type" value="Genomic_DNA"/>
</dbReference>